<sequence length="387" mass="42552">MVALYLLCKGRSTQQPNSRSPKDTASYWDRSAVYRSWKDAKPGGGTSRSNESSLDRLRTETIWFNSALCARFSFSTARIWISNMLRPGEQSEQTPDLQQQQPLQTVGHGLQSAVRERLHLQPAAVRQPRPLVQGDKREERPIGRHGGTGELREEVGAYPGPAAEEGVSRRQDGRLQVGQVSEEAASDGRQLDAGFSQESADGLQGGRGPVVRLLSESQLSQLDSLGSSTPEKQVEEVVFVTDEPGSGVRQGGRGLTAASQSLHRHQNPLKFPLKTYPEAEAFVDARDGFQEKPEGCEKREGGARSNRPRAAPPPWAGQTREAGGGFWVLALNLMVGQQGEENLGRQPLQLLKGLHWLETVLRKRVMSFMDSELGKARRVQTGGLVER</sequence>
<feature type="region of interest" description="Disordered" evidence="1">
    <location>
        <begin position="287"/>
        <end position="318"/>
    </location>
</feature>
<dbReference type="AlphaFoldDB" id="A0A4Z2IQK9"/>
<feature type="compositionally biased region" description="Basic and acidic residues" evidence="1">
    <location>
        <begin position="287"/>
        <end position="302"/>
    </location>
</feature>
<evidence type="ECO:0000256" key="1">
    <source>
        <dbReference type="SAM" id="MobiDB-lite"/>
    </source>
</evidence>
<protein>
    <submittedName>
        <fullName evidence="2">Uncharacterized protein</fullName>
    </submittedName>
</protein>
<proteinExistence type="predicted"/>
<evidence type="ECO:0000313" key="3">
    <source>
        <dbReference type="Proteomes" id="UP000314294"/>
    </source>
</evidence>
<feature type="region of interest" description="Disordered" evidence="1">
    <location>
        <begin position="121"/>
        <end position="192"/>
    </location>
</feature>
<evidence type="ECO:0000313" key="2">
    <source>
        <dbReference type="EMBL" id="TNN80280.1"/>
    </source>
</evidence>
<organism evidence="2 3">
    <name type="scientific">Liparis tanakae</name>
    <name type="common">Tanaka's snailfish</name>
    <dbReference type="NCBI Taxonomy" id="230148"/>
    <lineage>
        <taxon>Eukaryota</taxon>
        <taxon>Metazoa</taxon>
        <taxon>Chordata</taxon>
        <taxon>Craniata</taxon>
        <taxon>Vertebrata</taxon>
        <taxon>Euteleostomi</taxon>
        <taxon>Actinopterygii</taxon>
        <taxon>Neopterygii</taxon>
        <taxon>Teleostei</taxon>
        <taxon>Neoteleostei</taxon>
        <taxon>Acanthomorphata</taxon>
        <taxon>Eupercaria</taxon>
        <taxon>Perciformes</taxon>
        <taxon>Cottioidei</taxon>
        <taxon>Cottales</taxon>
        <taxon>Liparidae</taxon>
        <taxon>Liparis</taxon>
    </lineage>
</organism>
<keyword evidence="3" id="KW-1185">Reference proteome</keyword>
<dbReference type="EMBL" id="SRLO01000056">
    <property type="protein sequence ID" value="TNN80280.1"/>
    <property type="molecule type" value="Genomic_DNA"/>
</dbReference>
<dbReference type="Proteomes" id="UP000314294">
    <property type="component" value="Unassembled WGS sequence"/>
</dbReference>
<accession>A0A4Z2IQK9</accession>
<gene>
    <name evidence="2" type="ORF">EYF80_009605</name>
</gene>
<name>A0A4Z2IQK9_9TELE</name>
<reference evidence="2 3" key="1">
    <citation type="submission" date="2019-03" db="EMBL/GenBank/DDBJ databases">
        <title>First draft genome of Liparis tanakae, snailfish: a comprehensive survey of snailfish specific genes.</title>
        <authorList>
            <person name="Kim W."/>
            <person name="Song I."/>
            <person name="Jeong J.-H."/>
            <person name="Kim D."/>
            <person name="Kim S."/>
            <person name="Ryu S."/>
            <person name="Song J.Y."/>
            <person name="Lee S.K."/>
        </authorList>
    </citation>
    <scope>NUCLEOTIDE SEQUENCE [LARGE SCALE GENOMIC DNA]</scope>
    <source>
        <tissue evidence="2">Muscle</tissue>
    </source>
</reference>
<comment type="caution">
    <text evidence="2">The sequence shown here is derived from an EMBL/GenBank/DDBJ whole genome shotgun (WGS) entry which is preliminary data.</text>
</comment>